<organism evidence="3 4">
    <name type="scientific">Hyphomicrobium nitrativorans NL23</name>
    <dbReference type="NCBI Taxonomy" id="1029756"/>
    <lineage>
        <taxon>Bacteria</taxon>
        <taxon>Pseudomonadati</taxon>
        <taxon>Pseudomonadota</taxon>
        <taxon>Alphaproteobacteria</taxon>
        <taxon>Hyphomicrobiales</taxon>
        <taxon>Hyphomicrobiaceae</taxon>
        <taxon>Hyphomicrobium</taxon>
    </lineage>
</organism>
<feature type="chain" id="PRO_5004740564" evidence="1">
    <location>
        <begin position="22"/>
        <end position="195"/>
    </location>
</feature>
<accession>V5SC22</accession>
<reference evidence="3 4" key="1">
    <citation type="journal article" date="2014" name="Genome Announc.">
        <title>Complete Genome Sequence of Hyphomicrobium nitrativorans Strain NL23, a Denitrifying Bacterium Isolated from Biofilm of a Methanol-Fed Denitrification System Treating Seawater at the Montreal Biodome.</title>
        <authorList>
            <person name="Martineau C."/>
            <person name="Villeneuve C."/>
            <person name="Mauffrey F."/>
            <person name="Villemur R."/>
        </authorList>
    </citation>
    <scope>NUCLEOTIDE SEQUENCE [LARGE SCALE GENOMIC DNA]</scope>
    <source>
        <strain evidence="3">NL23</strain>
    </source>
</reference>
<feature type="signal peptide" evidence="1">
    <location>
        <begin position="1"/>
        <end position="21"/>
    </location>
</feature>
<dbReference type="AlphaFoldDB" id="V5SC22"/>
<evidence type="ECO:0000313" key="4">
    <source>
        <dbReference type="Proteomes" id="UP000018542"/>
    </source>
</evidence>
<dbReference type="InterPro" id="IPR021796">
    <property type="entry name" value="Tll0287-like_dom"/>
</dbReference>
<proteinExistence type="predicted"/>
<dbReference type="STRING" id="1029756.W911_06265"/>
<feature type="domain" description="Tll0287-like" evidence="2">
    <location>
        <begin position="54"/>
        <end position="191"/>
    </location>
</feature>
<dbReference type="HOGENOM" id="CLU_109783_1_0_5"/>
<protein>
    <submittedName>
        <fullName evidence="3">Cytochrome C</fullName>
    </submittedName>
</protein>
<dbReference type="PATRIC" id="fig|1029756.8.peg.1311"/>
<evidence type="ECO:0000256" key="1">
    <source>
        <dbReference type="SAM" id="SignalP"/>
    </source>
</evidence>
<sequence length="195" mass="20413">MPRAALLIGLTVAIAPAQAWADNPPPFETGGNLAAARAAAKDLGENLRSELIAALKAGGPSAALGVCRTVAPSIAENASKTHDLTVGRTALKVRNPDNTPDAFERRVLADFVRKAAAGSDPATLEHAEIATENGKSTFRYMKAIPTAAEPCLVCHGSNIEASLKAEILELYPSDEATGFVAGELRGAFTVRRQIR</sequence>
<dbReference type="Pfam" id="PF11845">
    <property type="entry name" value="Tll0287-like"/>
    <property type="match status" value="1"/>
</dbReference>
<evidence type="ECO:0000313" key="3">
    <source>
        <dbReference type="EMBL" id="AHB48078.1"/>
    </source>
</evidence>
<dbReference type="RefSeq" id="WP_023786648.1">
    <property type="nucleotide sequence ID" value="NC_022997.1"/>
</dbReference>
<dbReference type="KEGG" id="hni:W911_06265"/>
<evidence type="ECO:0000259" key="2">
    <source>
        <dbReference type="Pfam" id="PF11845"/>
    </source>
</evidence>
<keyword evidence="4" id="KW-1185">Reference proteome</keyword>
<dbReference type="OrthoDB" id="9797588at2"/>
<keyword evidence="1" id="KW-0732">Signal</keyword>
<dbReference type="Proteomes" id="UP000018542">
    <property type="component" value="Chromosome"/>
</dbReference>
<gene>
    <name evidence="3" type="ORF">W911_06265</name>
</gene>
<dbReference type="EMBL" id="CP006912">
    <property type="protein sequence ID" value="AHB48078.1"/>
    <property type="molecule type" value="Genomic_DNA"/>
</dbReference>
<name>V5SC22_9HYPH</name>